<dbReference type="Pfam" id="PF20240">
    <property type="entry name" value="DUF6597"/>
    <property type="match status" value="1"/>
</dbReference>
<accession>A0A6P1VW72</accession>
<feature type="domain" description="HTH araC/xylS-type" evidence="4">
    <location>
        <begin position="156"/>
        <end position="255"/>
    </location>
</feature>
<dbReference type="PANTHER" id="PTHR46796:SF13">
    <property type="entry name" value="HTH-TYPE TRANSCRIPTIONAL ACTIVATOR RHAS"/>
    <property type="match status" value="1"/>
</dbReference>
<evidence type="ECO:0000256" key="3">
    <source>
        <dbReference type="ARBA" id="ARBA00023163"/>
    </source>
</evidence>
<name>A0A6P1VW72_9BACT</name>
<evidence type="ECO:0000313" key="5">
    <source>
        <dbReference type="EMBL" id="QHV96618.1"/>
    </source>
</evidence>
<dbReference type="InterPro" id="IPR018060">
    <property type="entry name" value="HTH_AraC"/>
</dbReference>
<dbReference type="Pfam" id="PF12833">
    <property type="entry name" value="HTH_18"/>
    <property type="match status" value="1"/>
</dbReference>
<organism evidence="5 6">
    <name type="scientific">Spirosoma endbachense</name>
    <dbReference type="NCBI Taxonomy" id="2666025"/>
    <lineage>
        <taxon>Bacteria</taxon>
        <taxon>Pseudomonadati</taxon>
        <taxon>Bacteroidota</taxon>
        <taxon>Cytophagia</taxon>
        <taxon>Cytophagales</taxon>
        <taxon>Cytophagaceae</taxon>
        <taxon>Spirosoma</taxon>
    </lineage>
</organism>
<protein>
    <submittedName>
        <fullName evidence="5">Helix-turn-helix domain-containing protein</fullName>
    </submittedName>
</protein>
<keyword evidence="2" id="KW-0238">DNA-binding</keyword>
<dbReference type="GO" id="GO:0043565">
    <property type="term" value="F:sequence-specific DNA binding"/>
    <property type="evidence" value="ECO:0007669"/>
    <property type="project" value="InterPro"/>
</dbReference>
<evidence type="ECO:0000256" key="2">
    <source>
        <dbReference type="ARBA" id="ARBA00023125"/>
    </source>
</evidence>
<proteinExistence type="predicted"/>
<dbReference type="PROSITE" id="PS00041">
    <property type="entry name" value="HTH_ARAC_FAMILY_1"/>
    <property type="match status" value="1"/>
</dbReference>
<dbReference type="PROSITE" id="PS01124">
    <property type="entry name" value="HTH_ARAC_FAMILY_2"/>
    <property type="match status" value="1"/>
</dbReference>
<keyword evidence="1" id="KW-0805">Transcription regulation</keyword>
<dbReference type="InterPro" id="IPR046532">
    <property type="entry name" value="DUF6597"/>
</dbReference>
<dbReference type="AlphaFoldDB" id="A0A6P1VW72"/>
<dbReference type="EMBL" id="CP045997">
    <property type="protein sequence ID" value="QHV96618.1"/>
    <property type="molecule type" value="Genomic_DNA"/>
</dbReference>
<dbReference type="InterPro" id="IPR009057">
    <property type="entry name" value="Homeodomain-like_sf"/>
</dbReference>
<evidence type="ECO:0000256" key="1">
    <source>
        <dbReference type="ARBA" id="ARBA00023015"/>
    </source>
</evidence>
<dbReference type="SMART" id="SM00342">
    <property type="entry name" value="HTH_ARAC"/>
    <property type="match status" value="1"/>
</dbReference>
<dbReference type="RefSeq" id="WP_317167075.1">
    <property type="nucleotide sequence ID" value="NZ_CP045997.1"/>
</dbReference>
<dbReference type="InterPro" id="IPR050204">
    <property type="entry name" value="AraC_XylS_family_regulators"/>
</dbReference>
<dbReference type="SUPFAM" id="SSF46689">
    <property type="entry name" value="Homeodomain-like"/>
    <property type="match status" value="1"/>
</dbReference>
<dbReference type="Proteomes" id="UP000464577">
    <property type="component" value="Chromosome"/>
</dbReference>
<evidence type="ECO:0000313" key="6">
    <source>
        <dbReference type="Proteomes" id="UP000464577"/>
    </source>
</evidence>
<keyword evidence="3" id="KW-0804">Transcription</keyword>
<dbReference type="GO" id="GO:0003700">
    <property type="term" value="F:DNA-binding transcription factor activity"/>
    <property type="evidence" value="ECO:0007669"/>
    <property type="project" value="InterPro"/>
</dbReference>
<dbReference type="InterPro" id="IPR018062">
    <property type="entry name" value="HTH_AraC-typ_CS"/>
</dbReference>
<dbReference type="PANTHER" id="PTHR46796">
    <property type="entry name" value="HTH-TYPE TRANSCRIPTIONAL ACTIVATOR RHAS-RELATED"/>
    <property type="match status" value="1"/>
</dbReference>
<dbReference type="KEGG" id="senf:GJR95_17075"/>
<dbReference type="Gene3D" id="1.10.10.60">
    <property type="entry name" value="Homeodomain-like"/>
    <property type="match status" value="1"/>
</dbReference>
<reference evidence="5 6" key="1">
    <citation type="submission" date="2019-11" db="EMBL/GenBank/DDBJ databases">
        <title>Spirosoma endbachense sp. nov., isolated from a natural salt meadow.</title>
        <authorList>
            <person name="Rojas J."/>
            <person name="Ambika Manirajan B."/>
            <person name="Ratering S."/>
            <person name="Suarez C."/>
            <person name="Geissler-Plaum R."/>
            <person name="Schnell S."/>
        </authorList>
    </citation>
    <scope>NUCLEOTIDE SEQUENCE [LARGE SCALE GENOMIC DNA]</scope>
    <source>
        <strain evidence="5 6">I-24</strain>
    </source>
</reference>
<evidence type="ECO:0000259" key="4">
    <source>
        <dbReference type="PROSITE" id="PS01124"/>
    </source>
</evidence>
<keyword evidence="6" id="KW-1185">Reference proteome</keyword>
<sequence length="255" mass="29325">MEYQEYSPASDLLPFIDCYWTLRMESQPVTSSRRVIPDICADVIINLGEEVQIWNGETHQLKSEKPYLIGTMTTFQHMLLQPGTNLAGIRFKPFGLSTLVGIRQQGMANKIEELDRKTFTLDCGHFPQIGVDQDHPDHFAKINTWLLRQINDEDNSTINRLIGTLLGAQGRITVRELASQYAITERQLERKFGESLGVPLKEICNLIRFQYAYQLISNRREQSLLDIAFEAGYYDHAHLTRHFKRYAGYPPSQMG</sequence>
<gene>
    <name evidence="5" type="ORF">GJR95_17075</name>
</gene>